<dbReference type="PROSITE" id="PS51318">
    <property type="entry name" value="TAT"/>
    <property type="match status" value="1"/>
</dbReference>
<dbReference type="Pfam" id="PF00331">
    <property type="entry name" value="Glyco_hydro_10"/>
    <property type="match status" value="1"/>
</dbReference>
<evidence type="ECO:0000313" key="11">
    <source>
        <dbReference type="EMBL" id="QQZ02675.1"/>
    </source>
</evidence>
<name>A0A7U1GK75_9ZZZZ</name>
<dbReference type="InterPro" id="IPR044846">
    <property type="entry name" value="GH10"/>
</dbReference>
<keyword evidence="9" id="KW-0624">Polysaccharide degradation</keyword>
<evidence type="ECO:0000256" key="6">
    <source>
        <dbReference type="ARBA" id="ARBA00022801"/>
    </source>
</evidence>
<accession>A0A7U1GK75</accession>
<reference evidence="11" key="1">
    <citation type="journal article" date="2021" name="AMB Express">
        <title>Characterization of efficient xylanases from industrial-scale pulp and paper wastewater treatment microbiota.</title>
        <authorList>
            <person name="Wang J."/>
            <person name="Liang J."/>
            <person name="Li Y."/>
            <person name="Tian L."/>
            <person name="Wei Y."/>
        </authorList>
    </citation>
    <scope>NUCLEOTIDE SEQUENCE</scope>
</reference>
<dbReference type="InterPro" id="IPR001000">
    <property type="entry name" value="GH10_dom"/>
</dbReference>
<organism evidence="11">
    <name type="scientific">uncultured microorganism</name>
    <dbReference type="NCBI Taxonomy" id="358574"/>
    <lineage>
        <taxon>unclassified sequences</taxon>
        <taxon>environmental samples</taxon>
    </lineage>
</organism>
<dbReference type="EC" id="3.2.1.8" evidence="3"/>
<dbReference type="PROSITE" id="PS51760">
    <property type="entry name" value="GH10_2"/>
    <property type="match status" value="1"/>
</dbReference>
<feature type="domain" description="GH10" evidence="10">
    <location>
        <begin position="107"/>
        <end position="395"/>
    </location>
</feature>
<evidence type="ECO:0000256" key="2">
    <source>
        <dbReference type="ARBA" id="ARBA00007495"/>
    </source>
</evidence>
<keyword evidence="7" id="KW-0119">Carbohydrate metabolism</keyword>
<dbReference type="GO" id="GO:0031176">
    <property type="term" value="F:endo-1,4-beta-xylanase activity"/>
    <property type="evidence" value="ECO:0007669"/>
    <property type="project" value="UniProtKB-EC"/>
</dbReference>
<keyword evidence="4 11" id="KW-0858">Xylan degradation</keyword>
<keyword evidence="6 11" id="KW-0378">Hydrolase</keyword>
<dbReference type="PRINTS" id="PR00134">
    <property type="entry name" value="GLHYDRLASE10"/>
</dbReference>
<dbReference type="PANTHER" id="PTHR31490:SF88">
    <property type="entry name" value="BETA-XYLANASE"/>
    <property type="match status" value="1"/>
</dbReference>
<evidence type="ECO:0000259" key="10">
    <source>
        <dbReference type="PROSITE" id="PS51760"/>
    </source>
</evidence>
<dbReference type="InterPro" id="IPR006311">
    <property type="entry name" value="TAT_signal"/>
</dbReference>
<evidence type="ECO:0000256" key="4">
    <source>
        <dbReference type="ARBA" id="ARBA00022651"/>
    </source>
</evidence>
<proteinExistence type="inferred from homology"/>
<comment type="similarity">
    <text evidence="2">Belongs to the glycosyl hydrolase 10 (cellulase F) family.</text>
</comment>
<dbReference type="EMBL" id="MW124417">
    <property type="protein sequence ID" value="QQZ02675.1"/>
    <property type="molecule type" value="Genomic_DNA"/>
</dbReference>
<evidence type="ECO:0000256" key="7">
    <source>
        <dbReference type="ARBA" id="ARBA00023277"/>
    </source>
</evidence>
<dbReference type="GO" id="GO:0045493">
    <property type="term" value="P:xylan catabolic process"/>
    <property type="evidence" value="ECO:0007669"/>
    <property type="project" value="UniProtKB-KW"/>
</dbReference>
<sequence length="459" mass="52075">MAKRNSGCGASCTRRQFLQAATGTAVALTAPYFATARQRDASEDSDRILSDAESRIRRHRMAPVALKLLTPDGRPLGPGRRVEIRQVRHRFLFGCNIFMLGRYRTPEQNAAYESRFAGIFNYATLPFYWWNYERQKGRPDDARTEGIVRWCKAHDVTTKGHPLAWNYRDPPWLTGTPQEVARAQFERITRCVERFQRDIDIWDVVNEATHYDRAECKRDAPRLTEAIAAMGVGPYIRTAFKTARQAGPDATLVINDYRTDAAFAEKVVSELADEDARPMYDVIGIQSHMHGGPWGAARTWEVCERFAKFGKPLHFTETTLVSGPKSDSGWTTTDEGEEQQARLAAEFYTVLFSHPAVEAITWWDFSDQGAWQRAPAGFLRADMSAKPIYERLYDLIKGRWSTRVEVESGPEGRLKIDGFMGEYEVTVKENGRRLGGRFSLAKPTPEATEVQLTESLADR</sequence>
<dbReference type="PANTHER" id="PTHR31490">
    <property type="entry name" value="GLYCOSYL HYDROLASE"/>
    <property type="match status" value="1"/>
</dbReference>
<dbReference type="Gene3D" id="3.20.20.80">
    <property type="entry name" value="Glycosidases"/>
    <property type="match status" value="1"/>
</dbReference>
<keyword evidence="5" id="KW-0732">Signal</keyword>
<evidence type="ECO:0000256" key="3">
    <source>
        <dbReference type="ARBA" id="ARBA00012590"/>
    </source>
</evidence>
<protein>
    <recommendedName>
        <fullName evidence="3">endo-1,4-beta-xylanase</fullName>
        <ecNumber evidence="3">3.2.1.8</ecNumber>
    </recommendedName>
</protein>
<evidence type="ECO:0000256" key="5">
    <source>
        <dbReference type="ARBA" id="ARBA00022729"/>
    </source>
</evidence>
<dbReference type="SUPFAM" id="SSF51445">
    <property type="entry name" value="(Trans)glycosidases"/>
    <property type="match status" value="1"/>
</dbReference>
<dbReference type="InterPro" id="IPR017853">
    <property type="entry name" value="GH"/>
</dbReference>
<dbReference type="SMART" id="SM00633">
    <property type="entry name" value="Glyco_10"/>
    <property type="match status" value="1"/>
</dbReference>
<evidence type="ECO:0000256" key="1">
    <source>
        <dbReference type="ARBA" id="ARBA00000681"/>
    </source>
</evidence>
<dbReference type="AlphaFoldDB" id="A0A7U1GK75"/>
<evidence type="ECO:0000256" key="8">
    <source>
        <dbReference type="ARBA" id="ARBA00023295"/>
    </source>
</evidence>
<comment type="catalytic activity">
    <reaction evidence="1">
        <text>Endohydrolysis of (1-&gt;4)-beta-D-xylosidic linkages in xylans.</text>
        <dbReference type="EC" id="3.2.1.8"/>
    </reaction>
</comment>
<keyword evidence="8 11" id="KW-0326">Glycosidase</keyword>
<evidence type="ECO:0000256" key="9">
    <source>
        <dbReference type="ARBA" id="ARBA00023326"/>
    </source>
</evidence>